<dbReference type="RefSeq" id="WP_353863840.1">
    <property type="nucleotide sequence ID" value="NZ_CP088295.1"/>
</dbReference>
<proteinExistence type="predicted"/>
<protein>
    <submittedName>
        <fullName evidence="2">Antibiotic biosynthesis monooxygenase</fullName>
    </submittedName>
</protein>
<dbReference type="Gene3D" id="3.30.70.100">
    <property type="match status" value="1"/>
</dbReference>
<dbReference type="Pfam" id="PF03992">
    <property type="entry name" value="ABM"/>
    <property type="match status" value="1"/>
</dbReference>
<dbReference type="InterPro" id="IPR011008">
    <property type="entry name" value="Dimeric_a/b-barrel"/>
</dbReference>
<evidence type="ECO:0000259" key="1">
    <source>
        <dbReference type="Pfam" id="PF03992"/>
    </source>
</evidence>
<organism evidence="2 3">
    <name type="scientific">Svornostia abyssi</name>
    <dbReference type="NCBI Taxonomy" id="2898438"/>
    <lineage>
        <taxon>Bacteria</taxon>
        <taxon>Bacillati</taxon>
        <taxon>Actinomycetota</taxon>
        <taxon>Thermoleophilia</taxon>
        <taxon>Solirubrobacterales</taxon>
        <taxon>Baekduiaceae</taxon>
        <taxon>Svornostia</taxon>
    </lineage>
</organism>
<keyword evidence="2" id="KW-0503">Monooxygenase</keyword>
<dbReference type="EMBL" id="CP088295">
    <property type="protein sequence ID" value="UUY03332.1"/>
    <property type="molecule type" value="Genomic_DNA"/>
</dbReference>
<name>A0ABY5PFI0_9ACTN</name>
<accession>A0ABY5PFI0</accession>
<reference evidence="3" key="1">
    <citation type="submission" date="2021-11" db="EMBL/GenBank/DDBJ databases">
        <title>Cultivation dependent microbiological survey of springs from the worlds oldest radium mine currently devoted to the extraction of radon-saturated water.</title>
        <authorList>
            <person name="Kapinusova G."/>
            <person name="Smrhova T."/>
            <person name="Strejcek M."/>
            <person name="Suman J."/>
            <person name="Jani K."/>
            <person name="Pajer P."/>
            <person name="Uhlik O."/>
        </authorList>
    </citation>
    <scope>NUCLEOTIDE SEQUENCE [LARGE SCALE GENOMIC DNA]</scope>
    <source>
        <strain evidence="3">J379</strain>
    </source>
</reference>
<sequence>MTWVLIVHEVADYTTWKAVFDDAAARRRAAGERAFQVLRAEHEPNSVVHFSEWVSLDDARRFFHSPELEAIRAQAGVRAPQFLYLEEVDRGRLG</sequence>
<gene>
    <name evidence="2" type="ORF">LRS13_22100</name>
</gene>
<dbReference type="InterPro" id="IPR007138">
    <property type="entry name" value="ABM_dom"/>
</dbReference>
<feature type="domain" description="ABM" evidence="1">
    <location>
        <begin position="17"/>
        <end position="73"/>
    </location>
</feature>
<dbReference type="SUPFAM" id="SSF54909">
    <property type="entry name" value="Dimeric alpha+beta barrel"/>
    <property type="match status" value="1"/>
</dbReference>
<evidence type="ECO:0000313" key="2">
    <source>
        <dbReference type="EMBL" id="UUY03332.1"/>
    </source>
</evidence>
<dbReference type="GO" id="GO:0004497">
    <property type="term" value="F:monooxygenase activity"/>
    <property type="evidence" value="ECO:0007669"/>
    <property type="project" value="UniProtKB-KW"/>
</dbReference>
<keyword evidence="2" id="KW-0560">Oxidoreductase</keyword>
<keyword evidence="3" id="KW-1185">Reference proteome</keyword>
<evidence type="ECO:0000313" key="3">
    <source>
        <dbReference type="Proteomes" id="UP001058860"/>
    </source>
</evidence>
<dbReference type="Proteomes" id="UP001058860">
    <property type="component" value="Chromosome"/>
</dbReference>